<name>A0ABM9C0S6_9BACL</name>
<dbReference type="EMBL" id="CAKMMF010000005">
    <property type="protein sequence ID" value="CAH1198953.1"/>
    <property type="molecule type" value="Genomic_DNA"/>
</dbReference>
<evidence type="ECO:0000313" key="4">
    <source>
        <dbReference type="Proteomes" id="UP000838686"/>
    </source>
</evidence>
<protein>
    <recommendedName>
        <fullName evidence="5">WD40-like Beta Propeller Repeat</fullName>
    </recommendedName>
</protein>
<accession>A0ABM9C0S6</accession>
<keyword evidence="2" id="KW-0732">Signal</keyword>
<dbReference type="Proteomes" id="UP000838686">
    <property type="component" value="Unassembled WGS sequence"/>
</dbReference>
<reference evidence="3" key="1">
    <citation type="submission" date="2022-01" db="EMBL/GenBank/DDBJ databases">
        <authorList>
            <person name="Criscuolo A."/>
        </authorList>
    </citation>
    <scope>NUCLEOTIDE SEQUENCE</scope>
    <source>
        <strain evidence="3">CIP111893</strain>
    </source>
</reference>
<feature type="chain" id="PRO_5047437151" description="WD40-like Beta Propeller Repeat" evidence="2">
    <location>
        <begin position="37"/>
        <end position="484"/>
    </location>
</feature>
<organism evidence="3 4">
    <name type="scientific">Paenibacillus plantiphilus</name>
    <dbReference type="NCBI Taxonomy" id="2905650"/>
    <lineage>
        <taxon>Bacteria</taxon>
        <taxon>Bacillati</taxon>
        <taxon>Bacillota</taxon>
        <taxon>Bacilli</taxon>
        <taxon>Bacillales</taxon>
        <taxon>Paenibacillaceae</taxon>
        <taxon>Paenibacillus</taxon>
    </lineage>
</organism>
<dbReference type="InterPro" id="IPR011042">
    <property type="entry name" value="6-blade_b-propeller_TolB-like"/>
</dbReference>
<evidence type="ECO:0000256" key="2">
    <source>
        <dbReference type="SAM" id="SignalP"/>
    </source>
</evidence>
<gene>
    <name evidence="3" type="ORF">PAECIP111893_01185</name>
</gene>
<evidence type="ECO:0000256" key="1">
    <source>
        <dbReference type="SAM" id="MobiDB-lite"/>
    </source>
</evidence>
<proteinExistence type="predicted"/>
<sequence length="484" mass="52930">MEQGRSIKVWIRGMCTRGLVYLLIALALAAASGCEAEKSNDDHAANSAVEPASGNGRKADNPPSGDTERAPSDQAAATAAPETATSNGDPSAAAAPVYTDEEYAALIASQFNKVHQLDKAGEGEYFYELAVLGENEVVYGMDNGDGFELVQHDFRTGKTRSIISLKGELISLTFSPERQMLDISYSLNDAWKFKAWSFSAGELKGNLRTVLAENEKWSLVRSDKGGGIWGVARDGSGKFKLTDNALDHSPWWIPGTNQFVFLAHTNRKINDGSGYEYALILYDMDTRKWKELSFDKGPWKILGWMEPGKKLLVDHAFNEGVDLNYTEPYIVDLELIEEYPLFSAGMDAYDLAFNASSRSFAVTISGYLAFYDQKGDIHSLEPWLVYSSEQLGSPFTYSPDGKRGAYLVKAAPTSDGASGALGRLVITDAYGREPMVLHDYNLPVISFEWSPDGKAIACFIQNSHGSFIVMKELESLGGTSGRGN</sequence>
<dbReference type="PROSITE" id="PS51257">
    <property type="entry name" value="PROKAR_LIPOPROTEIN"/>
    <property type="match status" value="1"/>
</dbReference>
<feature type="compositionally biased region" description="Low complexity" evidence="1">
    <location>
        <begin position="75"/>
        <end position="85"/>
    </location>
</feature>
<feature type="signal peptide" evidence="2">
    <location>
        <begin position="1"/>
        <end position="36"/>
    </location>
</feature>
<evidence type="ECO:0000313" key="3">
    <source>
        <dbReference type="EMBL" id="CAH1198953.1"/>
    </source>
</evidence>
<dbReference type="RefSeq" id="WP_236339549.1">
    <property type="nucleotide sequence ID" value="NZ_CAKMMF010000005.1"/>
</dbReference>
<dbReference type="Gene3D" id="2.120.10.30">
    <property type="entry name" value="TolB, C-terminal domain"/>
    <property type="match status" value="1"/>
</dbReference>
<feature type="region of interest" description="Disordered" evidence="1">
    <location>
        <begin position="41"/>
        <end position="93"/>
    </location>
</feature>
<comment type="caution">
    <text evidence="3">The sequence shown here is derived from an EMBL/GenBank/DDBJ whole genome shotgun (WGS) entry which is preliminary data.</text>
</comment>
<dbReference type="SUPFAM" id="SSF82171">
    <property type="entry name" value="DPP6 N-terminal domain-like"/>
    <property type="match status" value="1"/>
</dbReference>
<keyword evidence="4" id="KW-1185">Reference proteome</keyword>
<evidence type="ECO:0008006" key="5">
    <source>
        <dbReference type="Google" id="ProtNLM"/>
    </source>
</evidence>